<name>A0A084JYS1_NONUL</name>
<dbReference type="OrthoDB" id="1446707at2"/>
<comment type="caution">
    <text evidence="2">The sequence shown here is derived from an EMBL/GenBank/DDBJ whole genome shotgun (WGS) entry which is preliminary data.</text>
</comment>
<feature type="compositionally biased region" description="Basic and acidic residues" evidence="1">
    <location>
        <begin position="60"/>
        <end position="75"/>
    </location>
</feature>
<evidence type="ECO:0000256" key="1">
    <source>
        <dbReference type="SAM" id="MobiDB-lite"/>
    </source>
</evidence>
<sequence>MSKLISISISIIILMQSFGIQINDISQIDEFIEHAQFHNEEYGDNIIVFIAKHYGELKAEHAQDHQEEKEEHEELPFQQQSQLTSITAIVFNTQRSELKLLEPLEYKKHNFFYQAPSSSLHCDGLFQPPKFS</sequence>
<reference evidence="2 3" key="1">
    <citation type="submission" date="2014-07" db="EMBL/GenBank/DDBJ databases">
        <title>Draft genome sequence of Nonlabens ulvanivorans, an ulvan degrading bacterium.</title>
        <authorList>
            <person name="Kopel M."/>
            <person name="Helbert W."/>
            <person name="Henrissat B."/>
            <person name="Doniger T."/>
            <person name="Banin E."/>
        </authorList>
    </citation>
    <scope>NUCLEOTIDE SEQUENCE [LARGE SCALE GENOMIC DNA]</scope>
    <source>
        <strain evidence="2 3">PLR</strain>
    </source>
</reference>
<gene>
    <name evidence="2" type="ORF">IL45_02860</name>
</gene>
<dbReference type="RefSeq" id="WP_036580495.1">
    <property type="nucleotide sequence ID" value="NZ_CP138994.1"/>
</dbReference>
<proteinExistence type="predicted"/>
<dbReference type="Proteomes" id="UP000028531">
    <property type="component" value="Unassembled WGS sequence"/>
</dbReference>
<evidence type="ECO:0000313" key="3">
    <source>
        <dbReference type="Proteomes" id="UP000028531"/>
    </source>
</evidence>
<protein>
    <submittedName>
        <fullName evidence="2">Uncharacterized protein</fullName>
    </submittedName>
</protein>
<dbReference type="AlphaFoldDB" id="A0A084JYS1"/>
<organism evidence="2 3">
    <name type="scientific">Nonlabens ulvanivorans</name>
    <name type="common">Persicivirga ulvanivorans</name>
    <dbReference type="NCBI Taxonomy" id="906888"/>
    <lineage>
        <taxon>Bacteria</taxon>
        <taxon>Pseudomonadati</taxon>
        <taxon>Bacteroidota</taxon>
        <taxon>Flavobacteriia</taxon>
        <taxon>Flavobacteriales</taxon>
        <taxon>Flavobacteriaceae</taxon>
        <taxon>Nonlabens</taxon>
    </lineage>
</organism>
<dbReference type="EMBL" id="JPJI01000023">
    <property type="protein sequence ID" value="KEZ94105.1"/>
    <property type="molecule type" value="Genomic_DNA"/>
</dbReference>
<accession>A0A084JYS1</accession>
<evidence type="ECO:0000313" key="2">
    <source>
        <dbReference type="EMBL" id="KEZ94105.1"/>
    </source>
</evidence>
<feature type="region of interest" description="Disordered" evidence="1">
    <location>
        <begin position="60"/>
        <end position="80"/>
    </location>
</feature>